<keyword evidence="11" id="KW-1185">Reference proteome</keyword>
<dbReference type="PRINTS" id="PR01040">
    <property type="entry name" value="TRNASYNTHTYR"/>
</dbReference>
<gene>
    <name evidence="10" type="ORF">OSTQU699_LOCUS8917</name>
</gene>
<dbReference type="GO" id="GO:0009791">
    <property type="term" value="P:post-embryonic development"/>
    <property type="evidence" value="ECO:0007669"/>
    <property type="project" value="UniProtKB-ARBA"/>
</dbReference>
<evidence type="ECO:0000256" key="8">
    <source>
        <dbReference type="ARBA" id="ARBA00048248"/>
    </source>
</evidence>
<accession>A0A8S1JBQ2</accession>
<comment type="similarity">
    <text evidence="9">Belongs to the class-I aminoacyl-tRNA synthetase family.</text>
</comment>
<evidence type="ECO:0000313" key="10">
    <source>
        <dbReference type="EMBL" id="CAD7703560.1"/>
    </source>
</evidence>
<dbReference type="EC" id="6.1.1.1" evidence="1 9"/>
<keyword evidence="3 9" id="KW-0547">Nucleotide-binding</keyword>
<dbReference type="Pfam" id="PF00579">
    <property type="entry name" value="tRNA-synt_1b"/>
    <property type="match status" value="1"/>
</dbReference>
<evidence type="ECO:0000313" key="11">
    <source>
        <dbReference type="Proteomes" id="UP000708148"/>
    </source>
</evidence>
<dbReference type="GO" id="GO:0048608">
    <property type="term" value="P:reproductive structure development"/>
    <property type="evidence" value="ECO:0007669"/>
    <property type="project" value="UniProtKB-ARBA"/>
</dbReference>
<evidence type="ECO:0000256" key="3">
    <source>
        <dbReference type="ARBA" id="ARBA00022741"/>
    </source>
</evidence>
<dbReference type="GO" id="GO:0006437">
    <property type="term" value="P:tyrosyl-tRNA aminoacylation"/>
    <property type="evidence" value="ECO:0007669"/>
    <property type="project" value="InterPro"/>
</dbReference>
<dbReference type="NCBIfam" id="TIGR00234">
    <property type="entry name" value="tyrS"/>
    <property type="match status" value="1"/>
</dbReference>
<dbReference type="EMBL" id="CAJHUC010002303">
    <property type="protein sequence ID" value="CAD7703560.1"/>
    <property type="molecule type" value="Genomic_DNA"/>
</dbReference>
<dbReference type="GO" id="GO:0009570">
    <property type="term" value="C:chloroplast stroma"/>
    <property type="evidence" value="ECO:0007669"/>
    <property type="project" value="TreeGrafter"/>
</dbReference>
<sequence>MLWRAASREAALVAQSRVAAPGFRPSPGGLAALHNGWVQGRVNTTGRRDESQLHPNGLTTCIHCQASADVVDSVPTQAGTSTQGRIVSILRERGLVESITNEELESVAANEQLSVYCGFDPTADSLHLGNLLGFVVLSWFQRCGHQPIALIGGATGRVGDPSGKSAERPMMSEEQIQKNCEGIASLIKRILGRSTVGNGSALRILNNLDWFGGMQFLEFLRDVGKFARVGVMLAKDSVKTRLASEEGISFTEFTYQLLQGYDFFHLCRTEGVKVEIGGSDQWGNITAGTDLTRKLWKPEYGDAPVVFGLTFPLLLDSEGRKFGKSEGGAVWLSADKLSPYKFYQHLFATTDADVFRFLRMLTFLPLEEIAALEEAMKGTPESGYLPNTAQRRLAEEVTEFVHGKEGLLQAQRATMVR</sequence>
<name>A0A8S1JBQ2_9CHLO</name>
<dbReference type="GO" id="GO:0005524">
    <property type="term" value="F:ATP binding"/>
    <property type="evidence" value="ECO:0007669"/>
    <property type="project" value="UniProtKB-KW"/>
</dbReference>
<evidence type="ECO:0000256" key="4">
    <source>
        <dbReference type="ARBA" id="ARBA00022840"/>
    </source>
</evidence>
<evidence type="ECO:0000256" key="5">
    <source>
        <dbReference type="ARBA" id="ARBA00022917"/>
    </source>
</evidence>
<evidence type="ECO:0000256" key="1">
    <source>
        <dbReference type="ARBA" id="ARBA00013160"/>
    </source>
</evidence>
<evidence type="ECO:0000256" key="7">
    <source>
        <dbReference type="ARBA" id="ARBA00033323"/>
    </source>
</evidence>
<dbReference type="PANTHER" id="PTHR11766">
    <property type="entry name" value="TYROSYL-TRNA SYNTHETASE"/>
    <property type="match status" value="1"/>
</dbReference>
<dbReference type="PROSITE" id="PS00178">
    <property type="entry name" value="AA_TRNA_LIGASE_I"/>
    <property type="match status" value="1"/>
</dbReference>
<keyword evidence="5 9" id="KW-0648">Protein biosynthesis</keyword>
<dbReference type="SUPFAM" id="SSF52374">
    <property type="entry name" value="Nucleotidylyl transferase"/>
    <property type="match status" value="1"/>
</dbReference>
<dbReference type="InterPro" id="IPR014729">
    <property type="entry name" value="Rossmann-like_a/b/a_fold"/>
</dbReference>
<dbReference type="PANTHER" id="PTHR11766:SF0">
    <property type="entry name" value="TYROSINE--TRNA LIGASE, MITOCHONDRIAL"/>
    <property type="match status" value="1"/>
</dbReference>
<keyword evidence="2 9" id="KW-0436">Ligase</keyword>
<dbReference type="InterPro" id="IPR001412">
    <property type="entry name" value="aa-tRNA-synth_I_CS"/>
</dbReference>
<evidence type="ECO:0000256" key="9">
    <source>
        <dbReference type="RuleBase" id="RU361234"/>
    </source>
</evidence>
<organism evidence="10 11">
    <name type="scientific">Ostreobium quekettii</name>
    <dbReference type="NCBI Taxonomy" id="121088"/>
    <lineage>
        <taxon>Eukaryota</taxon>
        <taxon>Viridiplantae</taxon>
        <taxon>Chlorophyta</taxon>
        <taxon>core chlorophytes</taxon>
        <taxon>Ulvophyceae</taxon>
        <taxon>TCBD clade</taxon>
        <taxon>Bryopsidales</taxon>
        <taxon>Ostreobineae</taxon>
        <taxon>Ostreobiaceae</taxon>
        <taxon>Ostreobium</taxon>
    </lineage>
</organism>
<keyword evidence="6 9" id="KW-0030">Aminoacyl-tRNA synthetase</keyword>
<evidence type="ECO:0000256" key="2">
    <source>
        <dbReference type="ARBA" id="ARBA00022598"/>
    </source>
</evidence>
<dbReference type="GO" id="GO:0004831">
    <property type="term" value="F:tyrosine-tRNA ligase activity"/>
    <property type="evidence" value="ECO:0007669"/>
    <property type="project" value="UniProtKB-EC"/>
</dbReference>
<dbReference type="Gene3D" id="3.40.50.620">
    <property type="entry name" value="HUPs"/>
    <property type="match status" value="1"/>
</dbReference>
<dbReference type="InterPro" id="IPR002307">
    <property type="entry name" value="Tyr-tRNA-ligase"/>
</dbReference>
<dbReference type="InterPro" id="IPR024088">
    <property type="entry name" value="Tyr-tRNA-ligase_bac-type"/>
</dbReference>
<proteinExistence type="inferred from homology"/>
<dbReference type="CDD" id="cd00805">
    <property type="entry name" value="TyrRS_core"/>
    <property type="match status" value="1"/>
</dbReference>
<dbReference type="OrthoDB" id="337870at2759"/>
<comment type="catalytic activity">
    <reaction evidence="8 9">
        <text>tRNA(Tyr) + L-tyrosine + ATP = L-tyrosyl-tRNA(Tyr) + AMP + diphosphate + H(+)</text>
        <dbReference type="Rhea" id="RHEA:10220"/>
        <dbReference type="Rhea" id="RHEA-COMP:9706"/>
        <dbReference type="Rhea" id="RHEA-COMP:9707"/>
        <dbReference type="ChEBI" id="CHEBI:15378"/>
        <dbReference type="ChEBI" id="CHEBI:30616"/>
        <dbReference type="ChEBI" id="CHEBI:33019"/>
        <dbReference type="ChEBI" id="CHEBI:58315"/>
        <dbReference type="ChEBI" id="CHEBI:78442"/>
        <dbReference type="ChEBI" id="CHEBI:78536"/>
        <dbReference type="ChEBI" id="CHEBI:456215"/>
        <dbReference type="EC" id="6.1.1.1"/>
    </reaction>
</comment>
<dbReference type="AlphaFoldDB" id="A0A8S1JBQ2"/>
<protein>
    <recommendedName>
        <fullName evidence="1 9">Tyrosine--tRNA ligase</fullName>
        <ecNumber evidence="1 9">6.1.1.1</ecNumber>
    </recommendedName>
    <alternativeName>
        <fullName evidence="7 9">Tyrosyl-tRNA synthetase</fullName>
    </alternativeName>
</protein>
<reference evidence="10" key="1">
    <citation type="submission" date="2020-12" db="EMBL/GenBank/DDBJ databases">
        <authorList>
            <person name="Iha C."/>
        </authorList>
    </citation>
    <scope>NUCLEOTIDE SEQUENCE</scope>
</reference>
<comment type="caution">
    <text evidence="10">The sequence shown here is derived from an EMBL/GenBank/DDBJ whole genome shotgun (WGS) entry which is preliminary data.</text>
</comment>
<dbReference type="GO" id="GO:0005829">
    <property type="term" value="C:cytosol"/>
    <property type="evidence" value="ECO:0007669"/>
    <property type="project" value="TreeGrafter"/>
</dbReference>
<dbReference type="Gene3D" id="1.10.240.10">
    <property type="entry name" value="Tyrosyl-Transfer RNA Synthetase"/>
    <property type="match status" value="1"/>
</dbReference>
<dbReference type="Proteomes" id="UP000708148">
    <property type="component" value="Unassembled WGS sequence"/>
</dbReference>
<dbReference type="FunFam" id="1.10.240.10:FF:000001">
    <property type="entry name" value="Tyrosine--tRNA ligase"/>
    <property type="match status" value="1"/>
</dbReference>
<evidence type="ECO:0000256" key="6">
    <source>
        <dbReference type="ARBA" id="ARBA00023146"/>
    </source>
</evidence>
<keyword evidence="4 9" id="KW-0067">ATP-binding</keyword>
<dbReference type="InterPro" id="IPR002305">
    <property type="entry name" value="aa-tRNA-synth_Ic"/>
</dbReference>
<dbReference type="GO" id="GO:0005739">
    <property type="term" value="C:mitochondrion"/>
    <property type="evidence" value="ECO:0007669"/>
    <property type="project" value="TreeGrafter"/>
</dbReference>